<proteinExistence type="predicted"/>
<evidence type="ECO:0000256" key="1">
    <source>
        <dbReference type="ARBA" id="ARBA00022896"/>
    </source>
</evidence>
<feature type="domain" description="Prolyl 4-hydroxylase alpha subunit Fe(2+) 2OG dioxygenase" evidence="4">
    <location>
        <begin position="404"/>
        <end position="445"/>
    </location>
</feature>
<evidence type="ECO:0000256" key="3">
    <source>
        <dbReference type="SAM" id="SignalP"/>
    </source>
</evidence>
<feature type="signal peptide" evidence="3">
    <location>
        <begin position="1"/>
        <end position="26"/>
    </location>
</feature>
<organism evidence="5">
    <name type="scientific">Pseudo-nitzschia australis</name>
    <dbReference type="NCBI Taxonomy" id="44445"/>
    <lineage>
        <taxon>Eukaryota</taxon>
        <taxon>Sar</taxon>
        <taxon>Stramenopiles</taxon>
        <taxon>Ochrophyta</taxon>
        <taxon>Bacillariophyta</taxon>
        <taxon>Bacillariophyceae</taxon>
        <taxon>Bacillariophycidae</taxon>
        <taxon>Bacillariales</taxon>
        <taxon>Bacillariaceae</taxon>
        <taxon>Pseudo-nitzschia</taxon>
    </lineage>
</organism>
<evidence type="ECO:0000313" key="6">
    <source>
        <dbReference type="EMBL" id="CAE0728811.1"/>
    </source>
</evidence>
<feature type="region of interest" description="Disordered" evidence="2">
    <location>
        <begin position="173"/>
        <end position="194"/>
    </location>
</feature>
<evidence type="ECO:0000259" key="4">
    <source>
        <dbReference type="Pfam" id="PF13640"/>
    </source>
</evidence>
<sequence length="454" mass="50130">MRRSSTRHNFVCFLIAIVSWVEKDAALVAHVYALSPLSSASTRPDDVASTSTLNCDASSFRISQENIAKIANGGVAVLPNFVPPDLVERLRTDAKTLQKQGHFRPDGLTNDALKKQGFTQGADRQTFRSSDNGEQSWFRKDLGDYATRLEFDRLLASVRMQLAADLQRSTLQALETNSSSDSDGNNDNDNRSEITYNWYEPGAKLGRHLDEHHEETKGPRGWRYPTRRSVTWLLYLNDHWTPQEGGALLCHPRSSEHDEIETNHDESGGGPIGSHEGNLQVGWIDGYTPIYLDAFRESGQTALYSCRQSATADNNDAATTTTLGRHYWTNRDFDVPAQPIDFGVFLPEELRSRFEQISTSRKDPRFAKVSSPSSSLDNGSATGRTTAATSTANVGGDVDGKTYDTAIEVAPTGGTLVLFDSVTLPHSVLQVTGNRQRIAATGWFHEDSQFSIPV</sequence>
<keyword evidence="3" id="KW-0732">Signal</keyword>
<gene>
    <name evidence="5" type="ORF">PAUS00366_LOCUS21589</name>
    <name evidence="6" type="ORF">PAUS00366_LOCUS21595</name>
</gene>
<reference evidence="5" key="1">
    <citation type="submission" date="2021-01" db="EMBL/GenBank/DDBJ databases">
        <authorList>
            <person name="Corre E."/>
            <person name="Pelletier E."/>
            <person name="Niang G."/>
            <person name="Scheremetjew M."/>
            <person name="Finn R."/>
            <person name="Kale V."/>
            <person name="Holt S."/>
            <person name="Cochrane G."/>
            <person name="Meng A."/>
            <person name="Brown T."/>
            <person name="Cohen L."/>
        </authorList>
    </citation>
    <scope>NUCLEOTIDE SEQUENCE</scope>
    <source>
        <strain evidence="5">10249 10 AB</strain>
    </source>
</reference>
<dbReference type="GO" id="GO:0031418">
    <property type="term" value="F:L-ascorbic acid binding"/>
    <property type="evidence" value="ECO:0007669"/>
    <property type="project" value="UniProtKB-KW"/>
</dbReference>
<feature type="region of interest" description="Disordered" evidence="2">
    <location>
        <begin position="361"/>
        <end position="392"/>
    </location>
</feature>
<dbReference type="GO" id="GO:0031543">
    <property type="term" value="F:peptidyl-proline dioxygenase activity"/>
    <property type="evidence" value="ECO:0007669"/>
    <property type="project" value="TreeGrafter"/>
</dbReference>
<feature type="compositionally biased region" description="Low complexity" evidence="2">
    <location>
        <begin position="177"/>
        <end position="187"/>
    </location>
</feature>
<feature type="compositionally biased region" description="Low complexity" evidence="2">
    <location>
        <begin position="379"/>
        <end position="392"/>
    </location>
</feature>
<dbReference type="Gene3D" id="2.60.120.620">
    <property type="entry name" value="q2cbj1_9rhob like domain"/>
    <property type="match status" value="2"/>
</dbReference>
<dbReference type="GO" id="GO:0071456">
    <property type="term" value="P:cellular response to hypoxia"/>
    <property type="evidence" value="ECO:0007669"/>
    <property type="project" value="TreeGrafter"/>
</dbReference>
<feature type="chain" id="PRO_5036192518" description="Prolyl 4-hydroxylase alpha subunit Fe(2+) 2OG dioxygenase domain-containing protein" evidence="3">
    <location>
        <begin position="27"/>
        <end position="454"/>
    </location>
</feature>
<evidence type="ECO:0000256" key="2">
    <source>
        <dbReference type="SAM" id="MobiDB-lite"/>
    </source>
</evidence>
<dbReference type="EMBL" id="HBIX01032806">
    <property type="protein sequence ID" value="CAE0728805.1"/>
    <property type="molecule type" value="Transcribed_RNA"/>
</dbReference>
<dbReference type="PANTHER" id="PTHR12907">
    <property type="entry name" value="EGL NINE HOMOLOG-RELATED"/>
    <property type="match status" value="1"/>
</dbReference>
<protein>
    <recommendedName>
        <fullName evidence="4">Prolyl 4-hydroxylase alpha subunit Fe(2+) 2OG dioxygenase domain-containing protein</fullName>
    </recommendedName>
</protein>
<dbReference type="EMBL" id="HBIX01032812">
    <property type="protein sequence ID" value="CAE0728811.1"/>
    <property type="molecule type" value="Transcribed_RNA"/>
</dbReference>
<keyword evidence="1" id="KW-0847">Vitamin C</keyword>
<accession>A0A6V0CYS8</accession>
<dbReference type="Pfam" id="PF13640">
    <property type="entry name" value="2OG-FeII_Oxy_3"/>
    <property type="match status" value="2"/>
</dbReference>
<name>A0A6V0CYS8_9STRA</name>
<feature type="domain" description="Prolyl 4-hydroxylase alpha subunit Fe(2+) 2OG dioxygenase" evidence="4">
    <location>
        <begin position="196"/>
        <end position="257"/>
    </location>
</feature>
<dbReference type="GO" id="GO:0008198">
    <property type="term" value="F:ferrous iron binding"/>
    <property type="evidence" value="ECO:0007669"/>
    <property type="project" value="TreeGrafter"/>
</dbReference>
<dbReference type="AlphaFoldDB" id="A0A6V0CYS8"/>
<dbReference type="InterPro" id="IPR051559">
    <property type="entry name" value="HIF_prolyl_hydroxylases"/>
</dbReference>
<evidence type="ECO:0000313" key="5">
    <source>
        <dbReference type="EMBL" id="CAE0728805.1"/>
    </source>
</evidence>
<dbReference type="PANTHER" id="PTHR12907:SF26">
    <property type="entry name" value="HIF PROLYL HYDROXYLASE, ISOFORM C"/>
    <property type="match status" value="1"/>
</dbReference>
<dbReference type="InterPro" id="IPR044862">
    <property type="entry name" value="Pro_4_hyd_alph_FE2OG_OXY"/>
</dbReference>